<dbReference type="GO" id="GO:0022857">
    <property type="term" value="F:transmembrane transporter activity"/>
    <property type="evidence" value="ECO:0007669"/>
    <property type="project" value="TreeGrafter"/>
</dbReference>
<keyword evidence="10" id="KW-1185">Reference proteome</keyword>
<comment type="subcellular location">
    <subcellularLocation>
        <location evidence="1">Membrane</location>
        <topology evidence="1">Multi-pass membrane protein</topology>
    </subcellularLocation>
</comment>
<feature type="transmembrane region" description="Helical" evidence="7">
    <location>
        <begin position="266"/>
        <end position="297"/>
    </location>
</feature>
<evidence type="ECO:0000256" key="3">
    <source>
        <dbReference type="ARBA" id="ARBA00022448"/>
    </source>
</evidence>
<evidence type="ECO:0000256" key="4">
    <source>
        <dbReference type="ARBA" id="ARBA00022692"/>
    </source>
</evidence>
<evidence type="ECO:0000256" key="2">
    <source>
        <dbReference type="ARBA" id="ARBA00006772"/>
    </source>
</evidence>
<feature type="transmembrane region" description="Helical" evidence="7">
    <location>
        <begin position="36"/>
        <end position="55"/>
    </location>
</feature>
<feature type="transmembrane region" description="Helical" evidence="7">
    <location>
        <begin position="353"/>
        <end position="376"/>
    </location>
</feature>
<dbReference type="OrthoDB" id="1954618at2"/>
<dbReference type="InterPro" id="IPR004680">
    <property type="entry name" value="Cit_transptr-like_dom"/>
</dbReference>
<evidence type="ECO:0000256" key="7">
    <source>
        <dbReference type="SAM" id="Phobius"/>
    </source>
</evidence>
<proteinExistence type="inferred from homology"/>
<evidence type="ECO:0000256" key="6">
    <source>
        <dbReference type="ARBA" id="ARBA00023136"/>
    </source>
</evidence>
<dbReference type="Proteomes" id="UP000190105">
    <property type="component" value="Unassembled WGS sequence"/>
</dbReference>
<feature type="transmembrane region" description="Helical" evidence="7">
    <location>
        <begin position="396"/>
        <end position="416"/>
    </location>
</feature>
<sequence>MNIEANKKKLIGWIISILVPAIIAFVPVSPNFTQNLKLFFIITLFVILIIAFELLPQLISAFLLPTLYLVSGLVPIEIAFKSWTSTTVWMVLGGLIFSNVLDDCGLLKRIAYYVISKCGGTYAGTVFGCFFIGIALNIVTFCYGWLVSSALVFGICKAMDLKPSRESSLVCFAGTIGATGATIFMYYPGYFALMETAIRKFIPNYRMNMFSSFMYNGFAVIFYILTLIILMKIYKTKDMDVKFGKELFEEKYKELGKMSVKEKKSVVMIVLLLVYLFTTGFTKLPAAYGFMLIPFLMYLPGIDIGDSKTLSKLNFSMVFFVATCLGIGIVGAEVGFGDFLSNIAVPMLSGKSPLIACIAFMFIGTVANFFMTPFAMLGSLSIPFAQIAVSLGMSPIAAVMILLLSCEILLLPYQSAGNLIMYSYGLMPMKDFIKQEGLKALIMIVGFILVMYPLWNLFGLM</sequence>
<feature type="domain" description="Citrate transporter-like" evidence="8">
    <location>
        <begin position="48"/>
        <end position="401"/>
    </location>
</feature>
<evidence type="ECO:0000256" key="5">
    <source>
        <dbReference type="ARBA" id="ARBA00022989"/>
    </source>
</evidence>
<organism evidence="9 10">
    <name type="scientific">Caloramator quimbayensis</name>
    <dbReference type="NCBI Taxonomy" id="1147123"/>
    <lineage>
        <taxon>Bacteria</taxon>
        <taxon>Bacillati</taxon>
        <taxon>Bacillota</taxon>
        <taxon>Clostridia</taxon>
        <taxon>Eubacteriales</taxon>
        <taxon>Clostridiaceae</taxon>
        <taxon>Caloramator</taxon>
    </lineage>
</organism>
<dbReference type="Pfam" id="PF03600">
    <property type="entry name" value="CitMHS"/>
    <property type="match status" value="1"/>
</dbReference>
<evidence type="ECO:0000256" key="1">
    <source>
        <dbReference type="ARBA" id="ARBA00004141"/>
    </source>
</evidence>
<feature type="transmembrane region" description="Helical" evidence="7">
    <location>
        <begin position="437"/>
        <end position="455"/>
    </location>
</feature>
<keyword evidence="5 7" id="KW-1133">Transmembrane helix</keyword>
<name>A0A1T4X4A0_9CLOT</name>
<protein>
    <submittedName>
        <fullName evidence="9">Di-and tricarboxylate transporter</fullName>
    </submittedName>
</protein>
<evidence type="ECO:0000313" key="9">
    <source>
        <dbReference type="EMBL" id="SKA84432.1"/>
    </source>
</evidence>
<dbReference type="PANTHER" id="PTHR10283">
    <property type="entry name" value="SOLUTE CARRIER FAMILY 13 MEMBER"/>
    <property type="match status" value="1"/>
</dbReference>
<accession>A0A1T4X4A0</accession>
<feature type="transmembrane region" description="Helical" evidence="7">
    <location>
        <begin position="168"/>
        <end position="193"/>
    </location>
</feature>
<keyword evidence="3" id="KW-0813">Transport</keyword>
<dbReference type="PANTHER" id="PTHR10283:SF82">
    <property type="entry name" value="SOLUTE CARRIER FAMILY 13 MEMBER 2"/>
    <property type="match status" value="1"/>
</dbReference>
<feature type="transmembrane region" description="Helical" evidence="7">
    <location>
        <begin position="317"/>
        <end position="341"/>
    </location>
</feature>
<keyword evidence="6 7" id="KW-0472">Membrane</keyword>
<dbReference type="AlphaFoldDB" id="A0A1T4X4A0"/>
<evidence type="ECO:0000313" key="10">
    <source>
        <dbReference type="Proteomes" id="UP000190105"/>
    </source>
</evidence>
<evidence type="ECO:0000259" key="8">
    <source>
        <dbReference type="Pfam" id="PF03600"/>
    </source>
</evidence>
<reference evidence="10" key="1">
    <citation type="submission" date="2017-02" db="EMBL/GenBank/DDBJ databases">
        <authorList>
            <person name="Varghese N."/>
            <person name="Submissions S."/>
        </authorList>
    </citation>
    <scope>NUCLEOTIDE SEQUENCE [LARGE SCALE GENOMIC DNA]</scope>
    <source>
        <strain evidence="10">USBA 833</strain>
    </source>
</reference>
<feature type="transmembrane region" description="Helical" evidence="7">
    <location>
        <begin position="130"/>
        <end position="156"/>
    </location>
</feature>
<comment type="similarity">
    <text evidence="2">Belongs to the SLC13A/DASS transporter (TC 2.A.47) family. NADC subfamily.</text>
</comment>
<dbReference type="EMBL" id="FUYH01000006">
    <property type="protein sequence ID" value="SKA84432.1"/>
    <property type="molecule type" value="Genomic_DNA"/>
</dbReference>
<feature type="transmembrane region" description="Helical" evidence="7">
    <location>
        <begin position="12"/>
        <end position="30"/>
    </location>
</feature>
<dbReference type="STRING" id="1147123.SAMN05443428_10613"/>
<feature type="transmembrane region" description="Helical" evidence="7">
    <location>
        <begin position="213"/>
        <end position="234"/>
    </location>
</feature>
<keyword evidence="4 7" id="KW-0812">Transmembrane</keyword>
<dbReference type="GO" id="GO:0005886">
    <property type="term" value="C:plasma membrane"/>
    <property type="evidence" value="ECO:0007669"/>
    <property type="project" value="TreeGrafter"/>
</dbReference>
<gene>
    <name evidence="9" type="ORF">SAMN05443428_10613</name>
</gene>